<name>A0ABQ4GPD0_9ACTN</name>
<gene>
    <name evidence="3" type="ORF">Msi02_40260</name>
</gene>
<keyword evidence="2" id="KW-1133">Transmembrane helix</keyword>
<organism evidence="3 4">
    <name type="scientific">Microbispora siamensis</name>
    <dbReference type="NCBI Taxonomy" id="564413"/>
    <lineage>
        <taxon>Bacteria</taxon>
        <taxon>Bacillati</taxon>
        <taxon>Actinomycetota</taxon>
        <taxon>Actinomycetes</taxon>
        <taxon>Streptosporangiales</taxon>
        <taxon>Streptosporangiaceae</taxon>
        <taxon>Microbispora</taxon>
    </lineage>
</organism>
<evidence type="ECO:0000313" key="4">
    <source>
        <dbReference type="Proteomes" id="UP000660454"/>
    </source>
</evidence>
<evidence type="ECO:0000256" key="1">
    <source>
        <dbReference type="SAM" id="MobiDB-lite"/>
    </source>
</evidence>
<feature type="region of interest" description="Disordered" evidence="1">
    <location>
        <begin position="41"/>
        <end position="71"/>
    </location>
</feature>
<accession>A0ABQ4GPD0</accession>
<feature type="transmembrane region" description="Helical" evidence="2">
    <location>
        <begin position="6"/>
        <end position="28"/>
    </location>
</feature>
<dbReference type="EMBL" id="BOOF01000023">
    <property type="protein sequence ID" value="GIH63209.1"/>
    <property type="molecule type" value="Genomic_DNA"/>
</dbReference>
<sequence>MNAEVWVMVIFAIGILVALAVSLLTLVLRQVKDGDISWWSPPGARAVPRDEPRRTEQADEVRASGARGRSR</sequence>
<keyword evidence="2" id="KW-0812">Transmembrane</keyword>
<keyword evidence="2" id="KW-0472">Membrane</keyword>
<comment type="caution">
    <text evidence="3">The sequence shown here is derived from an EMBL/GenBank/DDBJ whole genome shotgun (WGS) entry which is preliminary data.</text>
</comment>
<feature type="compositionally biased region" description="Basic and acidic residues" evidence="1">
    <location>
        <begin position="47"/>
        <end position="62"/>
    </location>
</feature>
<evidence type="ECO:0000313" key="3">
    <source>
        <dbReference type="EMBL" id="GIH63209.1"/>
    </source>
</evidence>
<dbReference type="Proteomes" id="UP000660454">
    <property type="component" value="Unassembled WGS sequence"/>
</dbReference>
<keyword evidence="4" id="KW-1185">Reference proteome</keyword>
<evidence type="ECO:0000256" key="2">
    <source>
        <dbReference type="SAM" id="Phobius"/>
    </source>
</evidence>
<protein>
    <submittedName>
        <fullName evidence="3">Uncharacterized protein</fullName>
    </submittedName>
</protein>
<reference evidence="3 4" key="1">
    <citation type="submission" date="2021-01" db="EMBL/GenBank/DDBJ databases">
        <title>Whole genome shotgun sequence of Microbispora siamensis NBRC 104113.</title>
        <authorList>
            <person name="Komaki H."/>
            <person name="Tamura T."/>
        </authorList>
    </citation>
    <scope>NUCLEOTIDE SEQUENCE [LARGE SCALE GENOMIC DNA]</scope>
    <source>
        <strain evidence="3 4">NBRC 104113</strain>
    </source>
</reference>
<proteinExistence type="predicted"/>